<dbReference type="GO" id="GO:0016020">
    <property type="term" value="C:membrane"/>
    <property type="evidence" value="ECO:0007669"/>
    <property type="project" value="UniProtKB-SubCell"/>
</dbReference>
<organism evidence="8 9">
    <name type="scientific">Solirubrobacter phytolaccae</name>
    <dbReference type="NCBI Taxonomy" id="1404360"/>
    <lineage>
        <taxon>Bacteria</taxon>
        <taxon>Bacillati</taxon>
        <taxon>Actinomycetota</taxon>
        <taxon>Thermoleophilia</taxon>
        <taxon>Solirubrobacterales</taxon>
        <taxon>Solirubrobacteraceae</taxon>
        <taxon>Solirubrobacter</taxon>
    </lineage>
</organism>
<accession>A0A9X3NGA3</accession>
<evidence type="ECO:0000256" key="1">
    <source>
        <dbReference type="ARBA" id="ARBA00004141"/>
    </source>
</evidence>
<keyword evidence="4 6" id="KW-0472">Membrane</keyword>
<dbReference type="RefSeq" id="WP_270027911.1">
    <property type="nucleotide sequence ID" value="NZ_JAPDDP010000055.1"/>
</dbReference>
<comment type="subcellular location">
    <subcellularLocation>
        <location evidence="1">Membrane</location>
        <topology evidence="1">Multi-pass membrane protein</topology>
    </subcellularLocation>
</comment>
<proteinExistence type="predicted"/>
<evidence type="ECO:0000256" key="5">
    <source>
        <dbReference type="SAM" id="MobiDB-lite"/>
    </source>
</evidence>
<evidence type="ECO:0000259" key="7">
    <source>
        <dbReference type="Pfam" id="PF04932"/>
    </source>
</evidence>
<feature type="transmembrane region" description="Helical" evidence="6">
    <location>
        <begin position="316"/>
        <end position="334"/>
    </location>
</feature>
<reference evidence="8" key="1">
    <citation type="submission" date="2022-10" db="EMBL/GenBank/DDBJ databases">
        <title>The WGS of Solirubrobacter phytolaccae KCTC 29190.</title>
        <authorList>
            <person name="Jiang Z."/>
        </authorList>
    </citation>
    <scope>NUCLEOTIDE SEQUENCE</scope>
    <source>
        <strain evidence="8">KCTC 29190</strain>
    </source>
</reference>
<feature type="transmembrane region" description="Helical" evidence="6">
    <location>
        <begin position="137"/>
        <end position="155"/>
    </location>
</feature>
<feature type="transmembrane region" description="Helical" evidence="6">
    <location>
        <begin position="244"/>
        <end position="262"/>
    </location>
</feature>
<feature type="transmembrane region" description="Helical" evidence="6">
    <location>
        <begin position="396"/>
        <end position="420"/>
    </location>
</feature>
<name>A0A9X3NGA3_9ACTN</name>
<evidence type="ECO:0000256" key="2">
    <source>
        <dbReference type="ARBA" id="ARBA00022692"/>
    </source>
</evidence>
<keyword evidence="2 6" id="KW-0812">Transmembrane</keyword>
<gene>
    <name evidence="8" type="ORF">OJ997_24645</name>
</gene>
<evidence type="ECO:0000256" key="3">
    <source>
        <dbReference type="ARBA" id="ARBA00022989"/>
    </source>
</evidence>
<evidence type="ECO:0000313" key="9">
    <source>
        <dbReference type="Proteomes" id="UP001147653"/>
    </source>
</evidence>
<protein>
    <submittedName>
        <fullName evidence="8">O-antigen ligase family protein</fullName>
    </submittedName>
</protein>
<feature type="region of interest" description="Disordered" evidence="5">
    <location>
        <begin position="480"/>
        <end position="500"/>
    </location>
</feature>
<feature type="transmembrane region" description="Helical" evidence="6">
    <location>
        <begin position="167"/>
        <end position="183"/>
    </location>
</feature>
<dbReference type="InterPro" id="IPR007016">
    <property type="entry name" value="O-antigen_ligase-rel_domated"/>
</dbReference>
<keyword evidence="9" id="KW-1185">Reference proteome</keyword>
<dbReference type="GO" id="GO:0016874">
    <property type="term" value="F:ligase activity"/>
    <property type="evidence" value="ECO:0007669"/>
    <property type="project" value="UniProtKB-KW"/>
</dbReference>
<feature type="compositionally biased region" description="Basic and acidic residues" evidence="5">
    <location>
        <begin position="491"/>
        <end position="500"/>
    </location>
</feature>
<dbReference type="Proteomes" id="UP001147653">
    <property type="component" value="Unassembled WGS sequence"/>
</dbReference>
<dbReference type="AlphaFoldDB" id="A0A9X3NGA3"/>
<feature type="transmembrane region" description="Helical" evidence="6">
    <location>
        <begin position="269"/>
        <end position="286"/>
    </location>
</feature>
<dbReference type="EMBL" id="JAPDDP010000055">
    <property type="protein sequence ID" value="MDA0183521.1"/>
    <property type="molecule type" value="Genomic_DNA"/>
</dbReference>
<feature type="domain" description="O-antigen ligase-related" evidence="7">
    <location>
        <begin position="274"/>
        <end position="413"/>
    </location>
</feature>
<dbReference type="PANTHER" id="PTHR37422:SF13">
    <property type="entry name" value="LIPOPOLYSACCHARIDE BIOSYNTHESIS PROTEIN PA4999-RELATED"/>
    <property type="match status" value="1"/>
</dbReference>
<keyword evidence="3 6" id="KW-1133">Transmembrane helix</keyword>
<dbReference type="InterPro" id="IPR051533">
    <property type="entry name" value="WaaL-like"/>
</dbReference>
<keyword evidence="8" id="KW-0436">Ligase</keyword>
<feature type="transmembrane region" description="Helical" evidence="6">
    <location>
        <begin position="190"/>
        <end position="210"/>
    </location>
</feature>
<dbReference type="PANTHER" id="PTHR37422">
    <property type="entry name" value="TEICHURONIC ACID BIOSYNTHESIS PROTEIN TUAE"/>
    <property type="match status" value="1"/>
</dbReference>
<feature type="transmembrane region" description="Helical" evidence="6">
    <location>
        <begin position="292"/>
        <end position="309"/>
    </location>
</feature>
<feature type="transmembrane region" description="Helical" evidence="6">
    <location>
        <begin position="24"/>
        <end position="41"/>
    </location>
</feature>
<evidence type="ECO:0000256" key="4">
    <source>
        <dbReference type="ARBA" id="ARBA00023136"/>
    </source>
</evidence>
<sequence>MILAAVLAAAAVLGRTVRGRAWAMLGALILTPVLLVGEIWNSPQVETIRDRPVLGLAAAGIGVVAMGGLAWLFARRPGFFAVLALAALPFRVPVEAGGSTANLLVPLYVVIGAGALAWLIPRLAARHAGTPAERAGWLEWVLLGGIVLYAAQSIYGDGHAKAFEQVIFFYVPFALLFVLLRGLEWTPRRLLWGGGVLVVLALIFTGIGFWEFQTRHLLLNPKVIASNQVEEYFRVNSLFFDPNIYGRFLALVMLGLASVLLWAKRPRNLLLAIAALVVLWGGLLTTLSQSSFAALLLGLVVLAALRWSVKLVAIPVALAVVVAAIVIFAFPSALRLDFDSDSLNDATSGRVELMEGGVDLAREKLLTGWGAGSFNTEYRRAERASGREATSASHTIPITVAAEQGIVGLAVYIALLVLAFRRLLRGASGNPVRAAIAAGFAALVLHTWLYAAFLEDPVVWTLLALGSALAASAPRSRRRPADDATAALNGHRKESAAVVP</sequence>
<dbReference type="Pfam" id="PF04932">
    <property type="entry name" value="Wzy_C"/>
    <property type="match status" value="1"/>
</dbReference>
<evidence type="ECO:0000313" key="8">
    <source>
        <dbReference type="EMBL" id="MDA0183521.1"/>
    </source>
</evidence>
<comment type="caution">
    <text evidence="8">The sequence shown here is derived from an EMBL/GenBank/DDBJ whole genome shotgun (WGS) entry which is preliminary data.</text>
</comment>
<evidence type="ECO:0000256" key="6">
    <source>
        <dbReference type="SAM" id="Phobius"/>
    </source>
</evidence>
<feature type="transmembrane region" description="Helical" evidence="6">
    <location>
        <begin position="432"/>
        <end position="451"/>
    </location>
</feature>
<feature type="transmembrane region" description="Helical" evidence="6">
    <location>
        <begin position="103"/>
        <end position="125"/>
    </location>
</feature>
<feature type="transmembrane region" description="Helical" evidence="6">
    <location>
        <begin position="53"/>
        <end position="74"/>
    </location>
</feature>